<proteinExistence type="predicted"/>
<evidence type="ECO:0000313" key="1">
    <source>
        <dbReference type="EMBL" id="MQW38550.1"/>
    </source>
</evidence>
<reference evidence="1 2" key="1">
    <citation type="submission" date="2019-10" db="EMBL/GenBank/DDBJ databases">
        <authorList>
            <person name="Dong K."/>
        </authorList>
    </citation>
    <scope>NUCLEOTIDE SEQUENCE [LARGE SCALE GENOMIC DNA]</scope>
    <source>
        <strain evidence="1 2">DSM 28960</strain>
    </source>
</reference>
<dbReference type="EMBL" id="WITJ01000002">
    <property type="protein sequence ID" value="MQW38550.1"/>
    <property type="molecule type" value="Genomic_DNA"/>
</dbReference>
<name>A0A7X1Z8P9_9LACT</name>
<comment type="caution">
    <text evidence="1">The sequence shown here is derived from an EMBL/GenBank/DDBJ whole genome shotgun (WGS) entry which is preliminary data.</text>
</comment>
<accession>A0A7X1Z8P9</accession>
<organism evidence="1 2">
    <name type="scientific">Lactococcus hircilactis</name>
    <dbReference type="NCBI Taxonomy" id="1494462"/>
    <lineage>
        <taxon>Bacteria</taxon>
        <taxon>Bacillati</taxon>
        <taxon>Bacillota</taxon>
        <taxon>Bacilli</taxon>
        <taxon>Lactobacillales</taxon>
        <taxon>Streptococcaceae</taxon>
        <taxon>Lactococcus</taxon>
    </lineage>
</organism>
<gene>
    <name evidence="1" type="ORF">GHI93_01120</name>
</gene>
<dbReference type="Proteomes" id="UP000439550">
    <property type="component" value="Unassembled WGS sequence"/>
</dbReference>
<keyword evidence="2" id="KW-1185">Reference proteome</keyword>
<dbReference type="RefSeq" id="WP_153494821.1">
    <property type="nucleotide sequence ID" value="NZ_CAXYUY010000022.1"/>
</dbReference>
<dbReference type="AlphaFoldDB" id="A0A7X1Z8P9"/>
<dbReference type="OrthoDB" id="2242628at2"/>
<evidence type="ECO:0000313" key="2">
    <source>
        <dbReference type="Proteomes" id="UP000439550"/>
    </source>
</evidence>
<protein>
    <submittedName>
        <fullName evidence="1">Uncharacterized protein</fullName>
    </submittedName>
</protein>
<sequence>MKAIIGQQTVDAWCVTHTEDEAYEEWVQHYFDNGTMMWHPRHPEQLRFSLMFGGQARVGDYLVQNGPSDLKVVSPKKFAKEYRIVKTDE</sequence>